<dbReference type="SUPFAM" id="SSF51905">
    <property type="entry name" value="FAD/NAD(P)-binding domain"/>
    <property type="match status" value="1"/>
</dbReference>
<proteinExistence type="inferred from homology"/>
<dbReference type="PROSITE" id="PS51257">
    <property type="entry name" value="PROKAR_LIPOPROTEIN"/>
    <property type="match status" value="1"/>
</dbReference>
<name>A0ABY7DLY0_MYAAR</name>
<dbReference type="Proteomes" id="UP001164746">
    <property type="component" value="Chromosome 2"/>
</dbReference>
<dbReference type="InterPro" id="IPR050703">
    <property type="entry name" value="Flavin_MAO"/>
</dbReference>
<dbReference type="Gene3D" id="3.50.50.60">
    <property type="entry name" value="FAD/NAD(P)-binding domain"/>
    <property type="match status" value="1"/>
</dbReference>
<comment type="cofactor">
    <cofactor evidence="1 6">
        <name>FAD</name>
        <dbReference type="ChEBI" id="CHEBI:57692"/>
    </cofactor>
</comment>
<dbReference type="InterPro" id="IPR001613">
    <property type="entry name" value="Flavin_amine_oxidase"/>
</dbReference>
<feature type="non-terminal residue" evidence="8">
    <location>
        <position position="1"/>
    </location>
</feature>
<keyword evidence="4 6" id="KW-0560">Oxidoreductase</keyword>
<comment type="similarity">
    <text evidence="3 6">Belongs to the flavin monoamine oxidase family.</text>
</comment>
<keyword evidence="6" id="KW-0285">Flavoprotein</keyword>
<accession>A0ABY7DLY0</accession>
<dbReference type="Pfam" id="PF01593">
    <property type="entry name" value="Amino_oxidase"/>
    <property type="match status" value="1"/>
</dbReference>
<dbReference type="InterPro" id="IPR002937">
    <property type="entry name" value="Amino_oxidase"/>
</dbReference>
<dbReference type="EMBL" id="CP111013">
    <property type="protein sequence ID" value="WAQ97534.1"/>
    <property type="molecule type" value="Genomic_DNA"/>
</dbReference>
<organism evidence="8 9">
    <name type="scientific">Mya arenaria</name>
    <name type="common">Soft-shell clam</name>
    <dbReference type="NCBI Taxonomy" id="6604"/>
    <lineage>
        <taxon>Eukaryota</taxon>
        <taxon>Metazoa</taxon>
        <taxon>Spiralia</taxon>
        <taxon>Lophotrochozoa</taxon>
        <taxon>Mollusca</taxon>
        <taxon>Bivalvia</taxon>
        <taxon>Autobranchia</taxon>
        <taxon>Heteroconchia</taxon>
        <taxon>Euheterodonta</taxon>
        <taxon>Imparidentia</taxon>
        <taxon>Neoheterodontei</taxon>
        <taxon>Myida</taxon>
        <taxon>Myoidea</taxon>
        <taxon>Myidae</taxon>
        <taxon>Mya</taxon>
    </lineage>
</organism>
<feature type="domain" description="Amine oxidase" evidence="7">
    <location>
        <begin position="15"/>
        <end position="450"/>
    </location>
</feature>
<sequence>MSTKEVDVVIVGAGIAGLSCARYLLKKDETLNIVILEGKDRVGGRTLSVPLKTDDGTNTWDLGAHWVGRLVGELGLKTHEQCIQGRKFLQIGKDNSVRSYASDIPTLPLLDLLDLDRTMKKLDSLAREVDQNDPYSHKRGPEFDQMTLQTYLNNTCWRAESKELMCIAVRSTLGVEAHDISMLYFLTYVSSAGGLKQLTEATPYTAQEYTIQGGTQQISLKMAGALGNSVRLGEPVTSISQAVDTVTVETGHGNVYICKKVVLAVPPNQIGKLTLEPPLPTIKRELYKRMPMANYAFWREEGYSGESVTSGGPWTAGAGCICGPLCFTFDDTSANGDPALVTFVTGAQAVEWRQQTAEVRHKAILETLSQFFGSRVNEYVDCREKDWDEEPFCEGGPVCTAAPGAMKYYADGLRKPMGNIHLAGTETATVWAGYMSGAVQSGYRAAIEILANIRPGTVSQEDIDENNKPFKRSNSKLCKKPLTLMPIKPISPECRDTIYSVRCLVISHVTEIDHVIVGAN</sequence>
<evidence type="ECO:0000256" key="6">
    <source>
        <dbReference type="RuleBase" id="RU362067"/>
    </source>
</evidence>
<dbReference type="PANTHER" id="PTHR43563">
    <property type="entry name" value="AMINE OXIDASE"/>
    <property type="match status" value="1"/>
</dbReference>
<evidence type="ECO:0000313" key="9">
    <source>
        <dbReference type="Proteomes" id="UP001164746"/>
    </source>
</evidence>
<gene>
    <name evidence="8" type="ORF">MAR_030224</name>
</gene>
<dbReference type="SUPFAM" id="SSF54373">
    <property type="entry name" value="FAD-linked reductases, C-terminal domain"/>
    <property type="match status" value="1"/>
</dbReference>
<evidence type="ECO:0000256" key="2">
    <source>
        <dbReference type="ARBA" id="ARBA00004362"/>
    </source>
</evidence>
<comment type="subcellular location">
    <subcellularLocation>
        <location evidence="2">Mitochondrion outer membrane</location>
        <topology evidence="2">Single-pass type IV membrane protein</topology>
        <orientation evidence="2">Cytoplasmic side</orientation>
    </subcellularLocation>
</comment>
<evidence type="ECO:0000256" key="1">
    <source>
        <dbReference type="ARBA" id="ARBA00001974"/>
    </source>
</evidence>
<dbReference type="EC" id="1.4.3.-" evidence="6"/>
<evidence type="ECO:0000256" key="5">
    <source>
        <dbReference type="ARBA" id="ARBA00048448"/>
    </source>
</evidence>
<evidence type="ECO:0000259" key="7">
    <source>
        <dbReference type="Pfam" id="PF01593"/>
    </source>
</evidence>
<comment type="catalytic activity">
    <reaction evidence="5">
        <text>a secondary aliphatic amine + O2 + H2O = a primary amine + an aldehyde + H2O2</text>
        <dbReference type="Rhea" id="RHEA:26414"/>
        <dbReference type="ChEBI" id="CHEBI:15377"/>
        <dbReference type="ChEBI" id="CHEBI:15379"/>
        <dbReference type="ChEBI" id="CHEBI:16240"/>
        <dbReference type="ChEBI" id="CHEBI:17478"/>
        <dbReference type="ChEBI" id="CHEBI:58855"/>
        <dbReference type="ChEBI" id="CHEBI:65296"/>
        <dbReference type="EC" id="1.4.3.4"/>
    </reaction>
</comment>
<dbReference type="PANTHER" id="PTHR43563:SF14">
    <property type="entry name" value="AMINE OXIDASE"/>
    <property type="match status" value="1"/>
</dbReference>
<dbReference type="PRINTS" id="PR00757">
    <property type="entry name" value="AMINEOXDASEF"/>
</dbReference>
<keyword evidence="6" id="KW-0274">FAD</keyword>
<evidence type="ECO:0000313" key="8">
    <source>
        <dbReference type="EMBL" id="WAQ97534.1"/>
    </source>
</evidence>
<reference evidence="8" key="1">
    <citation type="submission" date="2022-11" db="EMBL/GenBank/DDBJ databases">
        <title>Centuries of genome instability and evolution in soft-shell clam transmissible cancer (bioRxiv).</title>
        <authorList>
            <person name="Hart S.F.M."/>
            <person name="Yonemitsu M.A."/>
            <person name="Giersch R.M."/>
            <person name="Beal B.F."/>
            <person name="Arriagada G."/>
            <person name="Davis B.W."/>
            <person name="Ostrander E.A."/>
            <person name="Goff S.P."/>
            <person name="Metzger M.J."/>
        </authorList>
    </citation>
    <scope>NUCLEOTIDE SEQUENCE</scope>
    <source>
        <strain evidence="8">MELC-2E11</strain>
        <tissue evidence="8">Siphon/mantle</tissue>
    </source>
</reference>
<dbReference type="InterPro" id="IPR036188">
    <property type="entry name" value="FAD/NAD-bd_sf"/>
</dbReference>
<evidence type="ECO:0000256" key="4">
    <source>
        <dbReference type="ARBA" id="ARBA00023002"/>
    </source>
</evidence>
<protein>
    <recommendedName>
        <fullName evidence="6">Amine oxidase</fullName>
        <ecNumber evidence="6">1.4.3.-</ecNumber>
    </recommendedName>
</protein>
<keyword evidence="9" id="KW-1185">Reference proteome</keyword>
<evidence type="ECO:0000256" key="3">
    <source>
        <dbReference type="ARBA" id="ARBA00005995"/>
    </source>
</evidence>